<dbReference type="OrthoDB" id="5105205at2759"/>
<comment type="caution">
    <text evidence="1">The sequence shown here is derived from an EMBL/GenBank/DDBJ whole genome shotgun (WGS) entry which is preliminary data.</text>
</comment>
<evidence type="ECO:0000313" key="1">
    <source>
        <dbReference type="EMBL" id="PWW76875.1"/>
    </source>
</evidence>
<protein>
    <submittedName>
        <fullName evidence="1">Uncharacterized protein</fullName>
    </submittedName>
</protein>
<dbReference type="Proteomes" id="UP000246991">
    <property type="component" value="Unassembled WGS sequence"/>
</dbReference>
<keyword evidence="2" id="KW-1185">Reference proteome</keyword>
<organism evidence="1 2">
    <name type="scientific">Tuber magnatum</name>
    <name type="common">white Piedmont truffle</name>
    <dbReference type="NCBI Taxonomy" id="42249"/>
    <lineage>
        <taxon>Eukaryota</taxon>
        <taxon>Fungi</taxon>
        <taxon>Dikarya</taxon>
        <taxon>Ascomycota</taxon>
        <taxon>Pezizomycotina</taxon>
        <taxon>Pezizomycetes</taxon>
        <taxon>Pezizales</taxon>
        <taxon>Tuberaceae</taxon>
        <taxon>Tuber</taxon>
    </lineage>
</organism>
<dbReference type="EMBL" id="PYWC01000029">
    <property type="protein sequence ID" value="PWW76875.1"/>
    <property type="molecule type" value="Genomic_DNA"/>
</dbReference>
<gene>
    <name evidence="1" type="ORF">C7212DRAFT_190076</name>
</gene>
<name>A0A317SQW1_9PEZI</name>
<sequence length="72" mass="8184">MIQGCQARASNTCESHTFMQYLTTNQDNALVAWISEQEKRAFAPSYIDIREMVEKIIQFGARSVVIATCRVL</sequence>
<reference evidence="1 2" key="1">
    <citation type="submission" date="2018-03" db="EMBL/GenBank/DDBJ databases">
        <title>Genomes of Pezizomycetes fungi and the evolution of truffles.</title>
        <authorList>
            <person name="Murat C."/>
            <person name="Payen T."/>
            <person name="Noel B."/>
            <person name="Kuo A."/>
            <person name="Martin F.M."/>
        </authorList>
    </citation>
    <scope>NUCLEOTIDE SEQUENCE [LARGE SCALE GENOMIC DNA]</scope>
    <source>
        <strain evidence="1">091103-1</strain>
    </source>
</reference>
<dbReference type="AlphaFoldDB" id="A0A317SQW1"/>
<accession>A0A317SQW1</accession>
<evidence type="ECO:0000313" key="2">
    <source>
        <dbReference type="Proteomes" id="UP000246991"/>
    </source>
</evidence>
<proteinExistence type="predicted"/>